<dbReference type="Proteomes" id="UP000272560">
    <property type="component" value="Unassembled WGS sequence"/>
</dbReference>
<dbReference type="AlphaFoldDB" id="A0A3A5M2N5"/>
<dbReference type="Gene3D" id="3.40.50.620">
    <property type="entry name" value="HUPs"/>
    <property type="match status" value="1"/>
</dbReference>
<dbReference type="OrthoDB" id="9789567at2"/>
<reference evidence="1 2" key="1">
    <citation type="submission" date="2018-09" db="EMBL/GenBank/DDBJ databases">
        <title>Novel species of Arthrobacter.</title>
        <authorList>
            <person name="Liu Q."/>
            <person name="Xin Y.-H."/>
        </authorList>
    </citation>
    <scope>NUCLEOTIDE SEQUENCE [LARGE SCALE GENOMIC DNA]</scope>
    <source>
        <strain evidence="1 2">Hz2</strain>
    </source>
</reference>
<accession>A0A3A5M2N5</accession>
<proteinExistence type="predicted"/>
<sequence length="433" mass="46516">MTRILLTISEAAANTAQRSGSYDETFLWTRDGRSTFVGSVDPHLGGLGTVNPLNVDLVRIALAVFGADRSVLREGRGSSWNVRDFDITVEVNDPAAWTSHAQQLSQLVGFLSGDRWVFQFVQATAPEEDVLPLDKQHFDRTVLLSGGADSAAGALISAIELGEGKSHALVSQFSSTALSPLQQKLVSSIGGFAPGVRQVHHQFRLHRGSKRLDGTAFRDEPSSRSRSLLFLALGLAVAERANSKLWIPENGLASLNPPLGADRRGSLSTHTTHPRFLRGLSELMRSVGGCGEIENPFEGLTKGEMFQQVADAIGADAASAYLSATNSCSHTDARYSGAPAGSSCGVCFGCLVRKSSFTASGVADKTTYLVDDTSGQFSAFIKQKSIVEPMRDFVRRGIRPHDVMIMSLPQDYAAMDALTLCQRGVEELRSLLG</sequence>
<organism evidence="1 2">
    <name type="scientific">Arthrobacter cheniae</name>
    <dbReference type="NCBI Taxonomy" id="1258888"/>
    <lineage>
        <taxon>Bacteria</taxon>
        <taxon>Bacillati</taxon>
        <taxon>Actinomycetota</taxon>
        <taxon>Actinomycetes</taxon>
        <taxon>Micrococcales</taxon>
        <taxon>Micrococcaceae</taxon>
        <taxon>Arthrobacter</taxon>
    </lineage>
</organism>
<name>A0A3A5M2N5_9MICC</name>
<evidence type="ECO:0000313" key="2">
    <source>
        <dbReference type="Proteomes" id="UP000272560"/>
    </source>
</evidence>
<keyword evidence="2" id="KW-1185">Reference proteome</keyword>
<gene>
    <name evidence="1" type="ORF">D6T63_15855</name>
</gene>
<dbReference type="EMBL" id="QZVT01000010">
    <property type="protein sequence ID" value="RJT76933.1"/>
    <property type="molecule type" value="Genomic_DNA"/>
</dbReference>
<evidence type="ECO:0008006" key="3">
    <source>
        <dbReference type="Google" id="ProtNLM"/>
    </source>
</evidence>
<evidence type="ECO:0000313" key="1">
    <source>
        <dbReference type="EMBL" id="RJT76933.1"/>
    </source>
</evidence>
<comment type="caution">
    <text evidence="1">The sequence shown here is derived from an EMBL/GenBank/DDBJ whole genome shotgun (WGS) entry which is preliminary data.</text>
</comment>
<dbReference type="RefSeq" id="WP_120150023.1">
    <property type="nucleotide sequence ID" value="NZ_QZVT01000010.1"/>
</dbReference>
<protein>
    <recommendedName>
        <fullName evidence="3">7-cyano-7-deazaguanine synthase</fullName>
    </recommendedName>
</protein>
<dbReference type="InterPro" id="IPR014729">
    <property type="entry name" value="Rossmann-like_a/b/a_fold"/>
</dbReference>